<dbReference type="PANTHER" id="PTHR43425:SF2">
    <property type="entry name" value="OXYGEN-INSENSITIVE NADPH NITROREDUCTASE"/>
    <property type="match status" value="1"/>
</dbReference>
<comment type="similarity">
    <text evidence="1 5">Belongs to the flavin oxidoreductase frp family.</text>
</comment>
<organism evidence="7 8">
    <name type="scientific">Lautropia mirabilis ATCC 51599</name>
    <dbReference type="NCBI Taxonomy" id="887898"/>
    <lineage>
        <taxon>Bacteria</taxon>
        <taxon>Pseudomonadati</taxon>
        <taxon>Pseudomonadota</taxon>
        <taxon>Betaproteobacteria</taxon>
        <taxon>Burkholderiales</taxon>
        <taxon>Burkholderiaceae</taxon>
        <taxon>Lautropia</taxon>
    </lineage>
</organism>
<proteinExistence type="inferred from homology"/>
<keyword evidence="5" id="KW-0521">NADP</keyword>
<sequence>MNPVLQTLHEHRTYRQFDPAHQIPAEQVQAMLDATRQAPSWMNGQHYTIIRITDPALRQKIAAAQPNNPQIGTCGEYWIFVTDARRAMLCSQAAGGSFAAAGTPEMLITLVTDAALAAQNAVVAAESLGLGTCFTGGIRLIAPELTEWLGLPAYTYPLFGLCIGKPAVEMQVKPRLPQQAVVAENRYPSDDVLSTALANYEATMTAFGEKREKFPFREKFARYYSQEYAPRNTKLLRDQGLLRQPEGSAETLKGQNA</sequence>
<dbReference type="InterPro" id="IPR016446">
    <property type="entry name" value="Flavin_OxRdtase_Frp"/>
</dbReference>
<dbReference type="PIRSF" id="PIRSF005426">
    <property type="entry name" value="Frp"/>
    <property type="match status" value="1"/>
</dbReference>
<dbReference type="STRING" id="887898.HMPREF0551_1027"/>
<name>E7RW56_9BURK</name>
<dbReference type="AlphaFoldDB" id="E7RW56"/>
<keyword evidence="4 5" id="KW-0560">Oxidoreductase</keyword>
<protein>
    <submittedName>
        <fullName evidence="7">Nitroreductase family protein</fullName>
    </submittedName>
</protein>
<evidence type="ECO:0000256" key="4">
    <source>
        <dbReference type="ARBA" id="ARBA00023002"/>
    </source>
</evidence>
<gene>
    <name evidence="7" type="ORF">HMPREF0551_1027</name>
</gene>
<dbReference type="Proteomes" id="UP000011021">
    <property type="component" value="Unassembled WGS sequence"/>
</dbReference>
<accession>E7RW56</accession>
<keyword evidence="3 5" id="KW-0288">FMN</keyword>
<keyword evidence="8" id="KW-1185">Reference proteome</keyword>
<feature type="domain" description="Nitroreductase" evidence="6">
    <location>
        <begin position="10"/>
        <end position="165"/>
    </location>
</feature>
<dbReference type="PANTHER" id="PTHR43425">
    <property type="entry name" value="OXYGEN-INSENSITIVE NADPH NITROREDUCTASE"/>
    <property type="match status" value="1"/>
</dbReference>
<dbReference type="InterPro" id="IPR000415">
    <property type="entry name" value="Nitroreductase-like"/>
</dbReference>
<dbReference type="InterPro" id="IPR029479">
    <property type="entry name" value="Nitroreductase"/>
</dbReference>
<evidence type="ECO:0000256" key="2">
    <source>
        <dbReference type="ARBA" id="ARBA00022630"/>
    </source>
</evidence>
<evidence type="ECO:0000256" key="5">
    <source>
        <dbReference type="PIRNR" id="PIRNR005426"/>
    </source>
</evidence>
<dbReference type="RefSeq" id="WP_005673240.1">
    <property type="nucleotide sequence ID" value="NZ_CP146288.1"/>
</dbReference>
<evidence type="ECO:0000313" key="8">
    <source>
        <dbReference type="Proteomes" id="UP000011021"/>
    </source>
</evidence>
<keyword evidence="2 5" id="KW-0285">Flavoprotein</keyword>
<dbReference type="Gene3D" id="3.40.109.10">
    <property type="entry name" value="NADH Oxidase"/>
    <property type="match status" value="1"/>
</dbReference>
<evidence type="ECO:0000259" key="6">
    <source>
        <dbReference type="Pfam" id="PF00881"/>
    </source>
</evidence>
<comment type="caution">
    <text evidence="7">The sequence shown here is derived from an EMBL/GenBank/DDBJ whole genome shotgun (WGS) entry which is preliminary data.</text>
</comment>
<dbReference type="EMBL" id="AEQP01000003">
    <property type="protein sequence ID" value="EFV95539.1"/>
    <property type="molecule type" value="Genomic_DNA"/>
</dbReference>
<evidence type="ECO:0000313" key="7">
    <source>
        <dbReference type="EMBL" id="EFV95539.1"/>
    </source>
</evidence>
<evidence type="ECO:0000256" key="3">
    <source>
        <dbReference type="ARBA" id="ARBA00022643"/>
    </source>
</evidence>
<dbReference type="GO" id="GO:0016491">
    <property type="term" value="F:oxidoreductase activity"/>
    <property type="evidence" value="ECO:0007669"/>
    <property type="project" value="UniProtKB-UniRule"/>
</dbReference>
<dbReference type="HOGENOM" id="CLU_070764_0_2_4"/>
<dbReference type="eggNOG" id="COG0778">
    <property type="taxonomic scope" value="Bacteria"/>
</dbReference>
<dbReference type="Pfam" id="PF00881">
    <property type="entry name" value="Nitroreductase"/>
    <property type="match status" value="1"/>
</dbReference>
<dbReference type="SUPFAM" id="SSF55469">
    <property type="entry name" value="FMN-dependent nitroreductase-like"/>
    <property type="match status" value="1"/>
</dbReference>
<evidence type="ECO:0000256" key="1">
    <source>
        <dbReference type="ARBA" id="ARBA00008366"/>
    </source>
</evidence>
<reference evidence="7 8" key="1">
    <citation type="submission" date="2010-12" db="EMBL/GenBank/DDBJ databases">
        <authorList>
            <person name="Muzny D."/>
            <person name="Qin X."/>
            <person name="Deng J."/>
            <person name="Jiang H."/>
            <person name="Liu Y."/>
            <person name="Qu J."/>
            <person name="Song X.-Z."/>
            <person name="Zhang L."/>
            <person name="Thornton R."/>
            <person name="Coyle M."/>
            <person name="Francisco L."/>
            <person name="Jackson L."/>
            <person name="Javaid M."/>
            <person name="Korchina V."/>
            <person name="Kovar C."/>
            <person name="Mata R."/>
            <person name="Mathew T."/>
            <person name="Ngo R."/>
            <person name="Nguyen L."/>
            <person name="Nguyen N."/>
            <person name="Okwuonu G."/>
            <person name="Ongeri F."/>
            <person name="Pham C."/>
            <person name="Simmons D."/>
            <person name="Wilczek-Boney K."/>
            <person name="Hale W."/>
            <person name="Jakkamsetti A."/>
            <person name="Pham P."/>
            <person name="Ruth R."/>
            <person name="San Lucas F."/>
            <person name="Warren J."/>
            <person name="Zhang J."/>
            <person name="Zhao Z."/>
            <person name="Zhou C."/>
            <person name="Zhu D."/>
            <person name="Lee S."/>
            <person name="Bess C."/>
            <person name="Blankenburg K."/>
            <person name="Forbes L."/>
            <person name="Fu Q."/>
            <person name="Gubbala S."/>
            <person name="Hirani K."/>
            <person name="Jayaseelan J.C."/>
            <person name="Lara F."/>
            <person name="Munidasa M."/>
            <person name="Palculict T."/>
            <person name="Patil S."/>
            <person name="Pu L.-L."/>
            <person name="Saada N."/>
            <person name="Tang L."/>
            <person name="Weissenberger G."/>
            <person name="Zhu Y."/>
            <person name="Hemphill L."/>
            <person name="Shang Y."/>
            <person name="Youmans B."/>
            <person name="Ayvaz T."/>
            <person name="Ross M."/>
            <person name="Santibanez J."/>
            <person name="Aqrawi P."/>
            <person name="Gross S."/>
            <person name="Joshi V."/>
            <person name="Fowler G."/>
            <person name="Nazareth L."/>
            <person name="Reid J."/>
            <person name="Worley K."/>
            <person name="Petrosino J."/>
            <person name="Highlander S."/>
            <person name="Gibbs R."/>
        </authorList>
    </citation>
    <scope>NUCLEOTIDE SEQUENCE [LARGE SCALE GENOMIC DNA]</scope>
    <source>
        <strain evidence="7 8">ATCC 51599</strain>
    </source>
</reference>